<dbReference type="EMBL" id="BQNB010010320">
    <property type="protein sequence ID" value="GJS75666.1"/>
    <property type="molecule type" value="Genomic_DNA"/>
</dbReference>
<proteinExistence type="predicted"/>
<accession>A0ABQ4YE15</accession>
<name>A0ABQ4YE15_9ASTR</name>
<gene>
    <name evidence="1" type="ORF">Tco_0725547</name>
</gene>
<evidence type="ECO:0000313" key="2">
    <source>
        <dbReference type="Proteomes" id="UP001151760"/>
    </source>
</evidence>
<reference evidence="1" key="2">
    <citation type="submission" date="2022-01" db="EMBL/GenBank/DDBJ databases">
        <authorList>
            <person name="Yamashiro T."/>
            <person name="Shiraishi A."/>
            <person name="Satake H."/>
            <person name="Nakayama K."/>
        </authorList>
    </citation>
    <scope>NUCLEOTIDE SEQUENCE</scope>
</reference>
<protein>
    <submittedName>
        <fullName evidence="1">Uncharacterized protein</fullName>
    </submittedName>
</protein>
<dbReference type="Proteomes" id="UP001151760">
    <property type="component" value="Unassembled WGS sequence"/>
</dbReference>
<organism evidence="1 2">
    <name type="scientific">Tanacetum coccineum</name>
    <dbReference type="NCBI Taxonomy" id="301880"/>
    <lineage>
        <taxon>Eukaryota</taxon>
        <taxon>Viridiplantae</taxon>
        <taxon>Streptophyta</taxon>
        <taxon>Embryophyta</taxon>
        <taxon>Tracheophyta</taxon>
        <taxon>Spermatophyta</taxon>
        <taxon>Magnoliopsida</taxon>
        <taxon>eudicotyledons</taxon>
        <taxon>Gunneridae</taxon>
        <taxon>Pentapetalae</taxon>
        <taxon>asterids</taxon>
        <taxon>campanulids</taxon>
        <taxon>Asterales</taxon>
        <taxon>Asteraceae</taxon>
        <taxon>Asteroideae</taxon>
        <taxon>Anthemideae</taxon>
        <taxon>Anthemidinae</taxon>
        <taxon>Tanacetum</taxon>
    </lineage>
</organism>
<reference evidence="1" key="1">
    <citation type="journal article" date="2022" name="Int. J. Mol. Sci.">
        <title>Draft Genome of Tanacetum Coccineum: Genomic Comparison of Closely Related Tanacetum-Family Plants.</title>
        <authorList>
            <person name="Yamashiro T."/>
            <person name="Shiraishi A."/>
            <person name="Nakayama K."/>
            <person name="Satake H."/>
        </authorList>
    </citation>
    <scope>NUCLEOTIDE SEQUENCE</scope>
</reference>
<evidence type="ECO:0000313" key="1">
    <source>
        <dbReference type="EMBL" id="GJS75666.1"/>
    </source>
</evidence>
<keyword evidence="2" id="KW-1185">Reference proteome</keyword>
<comment type="caution">
    <text evidence="1">The sequence shown here is derived from an EMBL/GenBank/DDBJ whole genome shotgun (WGS) entry which is preliminary data.</text>
</comment>
<sequence>MLDFQAIALQEQAYQQVRLSRLKPQPHMLTPQPLCHASTHGSAYSHICSDPKYTHVDVTDAANIFDSVRVDLAAVSGDDDKESG</sequence>